<gene>
    <name evidence="1" type="ORF">LCGC14_1576260</name>
</gene>
<organism evidence="1">
    <name type="scientific">marine sediment metagenome</name>
    <dbReference type="NCBI Taxonomy" id="412755"/>
    <lineage>
        <taxon>unclassified sequences</taxon>
        <taxon>metagenomes</taxon>
        <taxon>ecological metagenomes</taxon>
    </lineage>
</organism>
<reference evidence="1" key="1">
    <citation type="journal article" date="2015" name="Nature">
        <title>Complex archaea that bridge the gap between prokaryotes and eukaryotes.</title>
        <authorList>
            <person name="Spang A."/>
            <person name="Saw J.H."/>
            <person name="Jorgensen S.L."/>
            <person name="Zaremba-Niedzwiedzka K."/>
            <person name="Martijn J."/>
            <person name="Lind A.E."/>
            <person name="van Eijk R."/>
            <person name="Schleper C."/>
            <person name="Guy L."/>
            <person name="Ettema T.J."/>
        </authorList>
    </citation>
    <scope>NUCLEOTIDE SEQUENCE</scope>
</reference>
<proteinExistence type="predicted"/>
<comment type="caution">
    <text evidence="1">The sequence shown here is derived from an EMBL/GenBank/DDBJ whole genome shotgun (WGS) entry which is preliminary data.</text>
</comment>
<dbReference type="EMBL" id="LAZR01012351">
    <property type="protein sequence ID" value="KKM27286.1"/>
    <property type="molecule type" value="Genomic_DNA"/>
</dbReference>
<evidence type="ECO:0008006" key="2">
    <source>
        <dbReference type="Google" id="ProtNLM"/>
    </source>
</evidence>
<sequence length="221" mass="25914">MKANVPTRKKIKLNWFKSKCDFNIERKVNIEYNANSATYNKQEWDVIVRYIFIKEGDPKDIPSNSPMTIYKNGLPFLFLTTTATIGNKIISEEMIDDDISVDDDIVQLSEGKPEITFEDALKPKEHIEVRTRYDKIIRKITIENKLDNEIELELNFKQTKDVVFVKSTPEPTEKEEPNYKYKIKIPSEQKSSVVLDLQAKIVKRVTRIKPNYIKLEEKRIN</sequence>
<dbReference type="AlphaFoldDB" id="A0A0F9II71"/>
<accession>A0A0F9II71</accession>
<name>A0A0F9II71_9ZZZZ</name>
<evidence type="ECO:0000313" key="1">
    <source>
        <dbReference type="EMBL" id="KKM27286.1"/>
    </source>
</evidence>
<protein>
    <recommendedName>
        <fullName evidence="2">DUF4139 domain-containing protein</fullName>
    </recommendedName>
</protein>